<organism evidence="1">
    <name type="scientific">Cladocopium goreaui</name>
    <dbReference type="NCBI Taxonomy" id="2562237"/>
    <lineage>
        <taxon>Eukaryota</taxon>
        <taxon>Sar</taxon>
        <taxon>Alveolata</taxon>
        <taxon>Dinophyceae</taxon>
        <taxon>Suessiales</taxon>
        <taxon>Symbiodiniaceae</taxon>
        <taxon>Cladocopium</taxon>
    </lineage>
</organism>
<feature type="non-terminal residue" evidence="1">
    <location>
        <position position="50"/>
    </location>
</feature>
<dbReference type="AlphaFoldDB" id="A0A9P1D4P0"/>
<feature type="non-terminal residue" evidence="1">
    <location>
        <position position="1"/>
    </location>
</feature>
<keyword evidence="3" id="KW-1185">Reference proteome</keyword>
<reference evidence="2 3" key="2">
    <citation type="submission" date="2024-05" db="EMBL/GenBank/DDBJ databases">
        <authorList>
            <person name="Chen Y."/>
            <person name="Shah S."/>
            <person name="Dougan E. K."/>
            <person name="Thang M."/>
            <person name="Chan C."/>
        </authorList>
    </citation>
    <scope>NUCLEOTIDE SEQUENCE [LARGE SCALE GENOMIC DNA]</scope>
</reference>
<dbReference type="Proteomes" id="UP001152797">
    <property type="component" value="Unassembled WGS sequence"/>
</dbReference>
<proteinExistence type="predicted"/>
<evidence type="ECO:0000313" key="3">
    <source>
        <dbReference type="Proteomes" id="UP001152797"/>
    </source>
</evidence>
<reference evidence="1" key="1">
    <citation type="submission" date="2022-10" db="EMBL/GenBank/DDBJ databases">
        <authorList>
            <person name="Chen Y."/>
            <person name="Dougan E. K."/>
            <person name="Chan C."/>
            <person name="Rhodes N."/>
            <person name="Thang M."/>
        </authorList>
    </citation>
    <scope>NUCLEOTIDE SEQUENCE</scope>
</reference>
<name>A0A9P1D4P0_9DINO</name>
<accession>A0A9P1D4P0</accession>
<dbReference type="EMBL" id="CAMXCT010003225">
    <property type="protein sequence ID" value="CAI4003200.1"/>
    <property type="molecule type" value="Genomic_DNA"/>
</dbReference>
<protein>
    <submittedName>
        <fullName evidence="1">Uncharacterized protein</fullName>
    </submittedName>
</protein>
<comment type="caution">
    <text evidence="1">The sequence shown here is derived from an EMBL/GenBank/DDBJ whole genome shotgun (WGS) entry which is preliminary data.</text>
</comment>
<evidence type="ECO:0000313" key="2">
    <source>
        <dbReference type="EMBL" id="CAL4790512.1"/>
    </source>
</evidence>
<evidence type="ECO:0000313" key="1">
    <source>
        <dbReference type="EMBL" id="CAI4003200.1"/>
    </source>
</evidence>
<gene>
    <name evidence="1" type="ORF">C1SCF055_LOCUS29087</name>
</gene>
<sequence length="50" mass="5753">SLPSPEHVSESLKTPVPAIIGPLRDRHLRGRTDEKAWTRFFLEDGGMHWK</sequence>
<dbReference type="EMBL" id="CAMXCT030003225">
    <property type="protein sequence ID" value="CAL4790512.1"/>
    <property type="molecule type" value="Genomic_DNA"/>
</dbReference>
<dbReference type="EMBL" id="CAMXCT020003225">
    <property type="protein sequence ID" value="CAL1156575.1"/>
    <property type="molecule type" value="Genomic_DNA"/>
</dbReference>